<proteinExistence type="predicted"/>
<accession>A0A4R1YWC2</accession>
<reference evidence="2 3" key="1">
    <citation type="submission" date="2019-03" db="EMBL/GenBank/DDBJ databases">
        <title>Genomic Encyclopedia of Type Strains, Phase IV (KMG-IV): sequencing the most valuable type-strain genomes for metagenomic binning, comparative biology and taxonomic classification.</title>
        <authorList>
            <person name="Goeker M."/>
        </authorList>
    </citation>
    <scope>NUCLEOTIDE SEQUENCE [LARGE SCALE GENOMIC DNA]</scope>
    <source>
        <strain evidence="2 3">DSM 21153</strain>
    </source>
</reference>
<feature type="region of interest" description="Disordered" evidence="1">
    <location>
        <begin position="19"/>
        <end position="52"/>
    </location>
</feature>
<gene>
    <name evidence="2" type="ORF">EV216_10735</name>
</gene>
<protein>
    <submittedName>
        <fullName evidence="2">Uncharacterized protein</fullName>
    </submittedName>
</protein>
<keyword evidence="3" id="KW-1185">Reference proteome</keyword>
<name>A0A4R1YWC2_9RHOB</name>
<evidence type="ECO:0000313" key="2">
    <source>
        <dbReference type="EMBL" id="TCM85461.1"/>
    </source>
</evidence>
<feature type="region of interest" description="Disordered" evidence="1">
    <location>
        <begin position="196"/>
        <end position="228"/>
    </location>
</feature>
<comment type="caution">
    <text evidence="2">The sequence shown here is derived from an EMBL/GenBank/DDBJ whole genome shotgun (WGS) entry which is preliminary data.</text>
</comment>
<evidence type="ECO:0000313" key="3">
    <source>
        <dbReference type="Proteomes" id="UP000295277"/>
    </source>
</evidence>
<sequence length="228" mass="24746">MRNGWGLVSRATTMNSKDIHQGACGHDASVTSHRNAANRAKAPEFRPAGDAQDQIAIRDAVPPRPTPSRVMLAAARVTTAGVEARVLAGCSVLYQDLDLALADLRADSRKAGRVWGFLAVQIDDFGGITGCIRPLLRFRHLCPSVPLILLSDCTSRDDLSCDRLALCDVTLKSPVNAASWRHALAVARKNNRTWQSRLDERAKQGRRARDRSAAPSGSGAGMFTLHRE</sequence>
<organism evidence="2 3">
    <name type="scientific">Rhodovulum steppense</name>
    <dbReference type="NCBI Taxonomy" id="540251"/>
    <lineage>
        <taxon>Bacteria</taxon>
        <taxon>Pseudomonadati</taxon>
        <taxon>Pseudomonadota</taxon>
        <taxon>Alphaproteobacteria</taxon>
        <taxon>Rhodobacterales</taxon>
        <taxon>Paracoccaceae</taxon>
        <taxon>Rhodovulum</taxon>
    </lineage>
</organism>
<evidence type="ECO:0000256" key="1">
    <source>
        <dbReference type="SAM" id="MobiDB-lite"/>
    </source>
</evidence>
<dbReference type="EMBL" id="SLVM01000007">
    <property type="protein sequence ID" value="TCM85461.1"/>
    <property type="molecule type" value="Genomic_DNA"/>
</dbReference>
<dbReference type="Proteomes" id="UP000295277">
    <property type="component" value="Unassembled WGS sequence"/>
</dbReference>
<dbReference type="AlphaFoldDB" id="A0A4R1YWC2"/>